<evidence type="ECO:0000313" key="8">
    <source>
        <dbReference type="Proteomes" id="UP000465810"/>
    </source>
</evidence>
<dbReference type="CDD" id="cd00090">
    <property type="entry name" value="HTH_ARSR"/>
    <property type="match status" value="1"/>
</dbReference>
<feature type="domain" description="HTH marR-type" evidence="6">
    <location>
        <begin position="18"/>
        <end position="148"/>
    </location>
</feature>
<evidence type="ECO:0000256" key="2">
    <source>
        <dbReference type="ARBA" id="ARBA00022490"/>
    </source>
</evidence>
<keyword evidence="2" id="KW-0963">Cytoplasm</keyword>
<dbReference type="Proteomes" id="UP000465810">
    <property type="component" value="Unassembled WGS sequence"/>
</dbReference>
<organism evidence="7 8">
    <name type="scientific">Novosphingobium silvae</name>
    <dbReference type="NCBI Taxonomy" id="2692619"/>
    <lineage>
        <taxon>Bacteria</taxon>
        <taxon>Pseudomonadati</taxon>
        <taxon>Pseudomonadota</taxon>
        <taxon>Alphaproteobacteria</taxon>
        <taxon>Sphingomonadales</taxon>
        <taxon>Sphingomonadaceae</taxon>
        <taxon>Novosphingobium</taxon>
    </lineage>
</organism>
<dbReference type="PANTHER" id="PTHR33164:SF5">
    <property type="entry name" value="ORGANIC HYDROPEROXIDE RESISTANCE TRANSCRIPTIONAL REGULATOR"/>
    <property type="match status" value="1"/>
</dbReference>
<dbReference type="InterPro" id="IPR000835">
    <property type="entry name" value="HTH_MarR-typ"/>
</dbReference>
<comment type="caution">
    <text evidence="7">The sequence shown here is derived from an EMBL/GenBank/DDBJ whole genome shotgun (WGS) entry which is preliminary data.</text>
</comment>
<dbReference type="GO" id="GO:0005737">
    <property type="term" value="C:cytoplasm"/>
    <property type="evidence" value="ECO:0007669"/>
    <property type="project" value="UniProtKB-SubCell"/>
</dbReference>
<proteinExistence type="predicted"/>
<dbReference type="SMART" id="SM00347">
    <property type="entry name" value="HTH_MARR"/>
    <property type="match status" value="1"/>
</dbReference>
<dbReference type="Gene3D" id="1.10.10.10">
    <property type="entry name" value="Winged helix-like DNA-binding domain superfamily/Winged helix DNA-binding domain"/>
    <property type="match status" value="1"/>
</dbReference>
<keyword evidence="8" id="KW-1185">Reference proteome</keyword>
<keyword evidence="4" id="KW-0238">DNA-binding</keyword>
<dbReference type="Pfam" id="PF22381">
    <property type="entry name" value="Staph_reg_Sar_Rot"/>
    <property type="match status" value="1"/>
</dbReference>
<dbReference type="SUPFAM" id="SSF46785">
    <property type="entry name" value="Winged helix' DNA-binding domain"/>
    <property type="match status" value="1"/>
</dbReference>
<accession>A0A7X4GD29</accession>
<dbReference type="AlphaFoldDB" id="A0A7X4GD29"/>
<comment type="subcellular location">
    <subcellularLocation>
        <location evidence="1">Cytoplasm</location>
    </subcellularLocation>
</comment>
<dbReference type="GO" id="GO:0003677">
    <property type="term" value="F:DNA binding"/>
    <property type="evidence" value="ECO:0007669"/>
    <property type="project" value="UniProtKB-KW"/>
</dbReference>
<keyword evidence="5" id="KW-0804">Transcription</keyword>
<evidence type="ECO:0000256" key="5">
    <source>
        <dbReference type="ARBA" id="ARBA00023163"/>
    </source>
</evidence>
<keyword evidence="3" id="KW-0805">Transcription regulation</keyword>
<dbReference type="EMBL" id="WVTD01000001">
    <property type="protein sequence ID" value="MYL96402.1"/>
    <property type="molecule type" value="Genomic_DNA"/>
</dbReference>
<dbReference type="InterPro" id="IPR055166">
    <property type="entry name" value="Transc_reg_Sar_Rot_HTH"/>
</dbReference>
<sequence length="156" mass="17595">MEATRNGDADGSSRLLLERQVCFRLYVASNLVTRLYRQHLDAMGLTYPQYLVMLILWEVEPQSVGQLGERLHLDSGTLTPLLKRMETAGLVQRRRDTADERRVLVALTETGRALRGRADAMLEALAQETCLSPGDFDELGQQLDQYISDLEEQLGT</sequence>
<dbReference type="PANTHER" id="PTHR33164">
    <property type="entry name" value="TRANSCRIPTIONAL REGULATOR, MARR FAMILY"/>
    <property type="match status" value="1"/>
</dbReference>
<evidence type="ECO:0000259" key="6">
    <source>
        <dbReference type="PROSITE" id="PS50995"/>
    </source>
</evidence>
<dbReference type="GO" id="GO:0006950">
    <property type="term" value="P:response to stress"/>
    <property type="evidence" value="ECO:0007669"/>
    <property type="project" value="TreeGrafter"/>
</dbReference>
<dbReference type="PRINTS" id="PR00598">
    <property type="entry name" value="HTHMARR"/>
</dbReference>
<protein>
    <submittedName>
        <fullName evidence="7">MarR family transcriptional regulator</fullName>
    </submittedName>
</protein>
<dbReference type="InterPro" id="IPR039422">
    <property type="entry name" value="MarR/SlyA-like"/>
</dbReference>
<dbReference type="InterPro" id="IPR036388">
    <property type="entry name" value="WH-like_DNA-bd_sf"/>
</dbReference>
<reference evidence="7 8" key="1">
    <citation type="submission" date="2019-12" db="EMBL/GenBank/DDBJ databases">
        <authorList>
            <person name="Feng G."/>
            <person name="Zhu H."/>
        </authorList>
    </citation>
    <scope>NUCLEOTIDE SEQUENCE [LARGE SCALE GENOMIC DNA]</scope>
    <source>
        <strain evidence="7 8">FGD1</strain>
    </source>
</reference>
<name>A0A7X4GD29_9SPHN</name>
<dbReference type="RefSeq" id="WP_160984131.1">
    <property type="nucleotide sequence ID" value="NZ_WVTD01000001.1"/>
</dbReference>
<evidence type="ECO:0000256" key="4">
    <source>
        <dbReference type="ARBA" id="ARBA00023125"/>
    </source>
</evidence>
<gene>
    <name evidence="7" type="ORF">GR702_01255</name>
</gene>
<evidence type="ECO:0000256" key="1">
    <source>
        <dbReference type="ARBA" id="ARBA00004496"/>
    </source>
</evidence>
<evidence type="ECO:0000313" key="7">
    <source>
        <dbReference type="EMBL" id="MYL96402.1"/>
    </source>
</evidence>
<evidence type="ECO:0000256" key="3">
    <source>
        <dbReference type="ARBA" id="ARBA00023015"/>
    </source>
</evidence>
<dbReference type="InterPro" id="IPR036390">
    <property type="entry name" value="WH_DNA-bd_sf"/>
</dbReference>
<dbReference type="FunFam" id="1.10.10.10:FF:000163">
    <property type="entry name" value="MarR family transcriptional regulator"/>
    <property type="match status" value="1"/>
</dbReference>
<dbReference type="InterPro" id="IPR011991">
    <property type="entry name" value="ArsR-like_HTH"/>
</dbReference>
<dbReference type="GO" id="GO:0003700">
    <property type="term" value="F:DNA-binding transcription factor activity"/>
    <property type="evidence" value="ECO:0007669"/>
    <property type="project" value="InterPro"/>
</dbReference>
<dbReference type="PROSITE" id="PS50995">
    <property type="entry name" value="HTH_MARR_2"/>
    <property type="match status" value="1"/>
</dbReference>